<dbReference type="Proteomes" id="UP000275385">
    <property type="component" value="Unassembled WGS sequence"/>
</dbReference>
<accession>A0A420YKX3</accession>
<evidence type="ECO:0000313" key="1">
    <source>
        <dbReference type="EMBL" id="RKU48485.1"/>
    </source>
</evidence>
<evidence type="ECO:0000313" key="2">
    <source>
        <dbReference type="Proteomes" id="UP000275385"/>
    </source>
</evidence>
<dbReference type="AlphaFoldDB" id="A0A420YKX3"/>
<comment type="caution">
    <text evidence="1">The sequence shown here is derived from an EMBL/GenBank/DDBJ whole genome shotgun (WGS) entry which is preliminary data.</text>
</comment>
<dbReference type="OrthoDB" id="66620at2759"/>
<dbReference type="EMBL" id="QVQW01000004">
    <property type="protein sequence ID" value="RKU48485.1"/>
    <property type="molecule type" value="Genomic_DNA"/>
</dbReference>
<protein>
    <submittedName>
        <fullName evidence="1">Uncharacterized protein</fullName>
    </submittedName>
</protein>
<sequence>MCEYAEGTYVYNGCAMKEMVDKHRVQVRAYRLCDKGVETRKHCPGATHTTQVIIGSSRTAGKCPTCEEGLVSKTIYLN</sequence>
<reference evidence="1 2" key="1">
    <citation type="submission" date="2018-08" db="EMBL/GenBank/DDBJ databases">
        <title>Draft genome of the lignicolous fungus Coniochaeta pulveracea.</title>
        <authorList>
            <person name="Borstlap C.J."/>
            <person name="De Witt R.N."/>
            <person name="Botha A."/>
            <person name="Volschenk H."/>
        </authorList>
    </citation>
    <scope>NUCLEOTIDE SEQUENCE [LARGE SCALE GENOMIC DNA]</scope>
    <source>
        <strain evidence="1 2">CAB683</strain>
    </source>
</reference>
<gene>
    <name evidence="1" type="ORF">DL546_004558</name>
</gene>
<name>A0A420YKX3_9PEZI</name>
<organism evidence="1 2">
    <name type="scientific">Coniochaeta pulveracea</name>
    <dbReference type="NCBI Taxonomy" id="177199"/>
    <lineage>
        <taxon>Eukaryota</taxon>
        <taxon>Fungi</taxon>
        <taxon>Dikarya</taxon>
        <taxon>Ascomycota</taxon>
        <taxon>Pezizomycotina</taxon>
        <taxon>Sordariomycetes</taxon>
        <taxon>Sordariomycetidae</taxon>
        <taxon>Coniochaetales</taxon>
        <taxon>Coniochaetaceae</taxon>
        <taxon>Coniochaeta</taxon>
    </lineage>
</organism>
<keyword evidence="2" id="KW-1185">Reference proteome</keyword>
<proteinExistence type="predicted"/>